<dbReference type="PANTHER" id="PTHR43213:SF5">
    <property type="entry name" value="BIFUNCTIONAL DTTP_UTP PYROPHOSPHATASE_METHYLTRANSFERASE PROTEIN-RELATED"/>
    <property type="match status" value="1"/>
</dbReference>
<dbReference type="GO" id="GO:0036221">
    <property type="term" value="F:UTP diphosphatase activity"/>
    <property type="evidence" value="ECO:0007669"/>
    <property type="project" value="RHEA"/>
</dbReference>
<dbReference type="STRING" id="322505.SAMN04487836_10835"/>
<dbReference type="GO" id="GO:0005737">
    <property type="term" value="C:cytoplasm"/>
    <property type="evidence" value="ECO:0007669"/>
    <property type="project" value="UniProtKB-SubCell"/>
</dbReference>
<dbReference type="PANTHER" id="PTHR43213">
    <property type="entry name" value="BIFUNCTIONAL DTTP/UTP PYROPHOSPHATASE/METHYLTRANSFERASE PROTEIN-RELATED"/>
    <property type="match status" value="1"/>
</dbReference>
<dbReference type="eggNOG" id="COG0424">
    <property type="taxonomic scope" value="Bacteria"/>
</dbReference>
<feature type="site" description="Important for substrate specificity" evidence="3">
    <location>
        <position position="16"/>
    </location>
</feature>
<feature type="site" description="Important for substrate specificity" evidence="3">
    <location>
        <position position="74"/>
    </location>
</feature>
<dbReference type="NCBIfam" id="TIGR00172">
    <property type="entry name" value="maf"/>
    <property type="match status" value="1"/>
</dbReference>
<comment type="cofactor">
    <cofactor evidence="1 3">
        <name>a divalent metal cation</name>
        <dbReference type="ChEBI" id="CHEBI:60240"/>
    </cofactor>
</comment>
<feature type="site" description="Important for substrate specificity" evidence="3">
    <location>
        <position position="156"/>
    </location>
</feature>
<comment type="catalytic activity">
    <reaction evidence="3">
        <text>dTTP + H2O = dTMP + diphosphate + H(+)</text>
        <dbReference type="Rhea" id="RHEA:28534"/>
        <dbReference type="ChEBI" id="CHEBI:15377"/>
        <dbReference type="ChEBI" id="CHEBI:15378"/>
        <dbReference type="ChEBI" id="CHEBI:33019"/>
        <dbReference type="ChEBI" id="CHEBI:37568"/>
        <dbReference type="ChEBI" id="CHEBI:63528"/>
        <dbReference type="EC" id="3.6.1.9"/>
    </reaction>
</comment>
<dbReference type="SUPFAM" id="SSF52972">
    <property type="entry name" value="ITPase-like"/>
    <property type="match status" value="1"/>
</dbReference>
<name>A0A1H6VZ91_9FIRM</name>
<reference evidence="5" key="1">
    <citation type="submission" date="2016-10" db="EMBL/GenBank/DDBJ databases">
        <authorList>
            <person name="Varghese N."/>
        </authorList>
    </citation>
    <scope>NUCLEOTIDE SEQUENCE [LARGE SCALE GENOMIC DNA]</scope>
    <source>
        <strain evidence="5">DSM 20406</strain>
    </source>
</reference>
<dbReference type="Pfam" id="PF02545">
    <property type="entry name" value="Maf"/>
    <property type="match status" value="1"/>
</dbReference>
<dbReference type="PIRSF" id="PIRSF006305">
    <property type="entry name" value="Maf"/>
    <property type="match status" value="1"/>
</dbReference>
<keyword evidence="5" id="KW-1185">Reference proteome</keyword>
<dbReference type="EC" id="3.6.1.9" evidence="3"/>
<dbReference type="Gene3D" id="3.90.950.10">
    <property type="match status" value="1"/>
</dbReference>
<dbReference type="InterPro" id="IPR003697">
    <property type="entry name" value="Maf-like"/>
</dbReference>
<evidence type="ECO:0000256" key="3">
    <source>
        <dbReference type="HAMAP-Rule" id="MF_00528"/>
    </source>
</evidence>
<dbReference type="AlphaFoldDB" id="A0A1H6VZ91"/>
<comment type="similarity">
    <text evidence="3">Belongs to the Maf family. YhdE subfamily.</text>
</comment>
<comment type="caution">
    <text evidence="3">Lacks conserved residue(s) required for the propagation of feature annotation.</text>
</comment>
<keyword evidence="3" id="KW-0546">Nucleotide metabolism</keyword>
<keyword evidence="3" id="KW-0963">Cytoplasm</keyword>
<dbReference type="InterPro" id="IPR029001">
    <property type="entry name" value="ITPase-like_fam"/>
</dbReference>
<dbReference type="HAMAP" id="MF_00528">
    <property type="entry name" value="Maf"/>
    <property type="match status" value="1"/>
</dbReference>
<organism evidence="4 5">
    <name type="scientific">Sharpea azabuensis</name>
    <dbReference type="NCBI Taxonomy" id="322505"/>
    <lineage>
        <taxon>Bacteria</taxon>
        <taxon>Bacillati</taxon>
        <taxon>Bacillota</taxon>
        <taxon>Erysipelotrichia</taxon>
        <taxon>Erysipelotrichales</taxon>
        <taxon>Coprobacillaceae</taxon>
        <taxon>Sharpea</taxon>
    </lineage>
</organism>
<comment type="catalytic activity">
    <reaction evidence="3">
        <text>UTP + H2O = UMP + diphosphate + H(+)</text>
        <dbReference type="Rhea" id="RHEA:29395"/>
        <dbReference type="ChEBI" id="CHEBI:15377"/>
        <dbReference type="ChEBI" id="CHEBI:15378"/>
        <dbReference type="ChEBI" id="CHEBI:33019"/>
        <dbReference type="ChEBI" id="CHEBI:46398"/>
        <dbReference type="ChEBI" id="CHEBI:57865"/>
        <dbReference type="EC" id="3.6.1.9"/>
    </reaction>
</comment>
<comment type="function">
    <text evidence="3">Nucleoside triphosphate pyrophosphatase that hydrolyzes dTTP and UTP. May have a dual role in cell division arrest and in preventing the incorporation of modified nucleotides into cellular nucleic acids.</text>
</comment>
<sequence>MKTKKLKIILASASPRRKELLEREGINFTIDASSIDEVLNPHLPIKARLEALAIEKGAPIHDRHPDDVVISADTTVYHNGEIIGKPKDEEDAKNILLSLSNDTHIVYTAVSIWIANQKHFSWVEETFVTFKDITKMIPEYLESGEWQGKAGAYGIQGKADMFVEKVEGDIDSVIGLPVTKIVSFLKEEDVID</sequence>
<keyword evidence="2 3" id="KW-0378">Hydrolase</keyword>
<evidence type="ECO:0000256" key="2">
    <source>
        <dbReference type="ARBA" id="ARBA00022801"/>
    </source>
</evidence>
<dbReference type="OrthoDB" id="9807767at2"/>
<protein>
    <recommendedName>
        <fullName evidence="3">dTTP/UTP pyrophosphatase</fullName>
        <shortName evidence="3">dTTPase/UTPase</shortName>
        <ecNumber evidence="3">3.6.1.9</ecNumber>
    </recommendedName>
    <alternativeName>
        <fullName evidence="3">Nucleoside triphosphate pyrophosphatase</fullName>
    </alternativeName>
    <alternativeName>
        <fullName evidence="3">Nucleotide pyrophosphatase</fullName>
        <shortName evidence="3">Nucleotide PPase</shortName>
    </alternativeName>
</protein>
<feature type="active site" description="Proton acceptor" evidence="3">
    <location>
        <position position="73"/>
    </location>
</feature>
<dbReference type="Proteomes" id="UP000183028">
    <property type="component" value="Unassembled WGS sequence"/>
</dbReference>
<dbReference type="CDD" id="cd00555">
    <property type="entry name" value="Maf"/>
    <property type="match status" value="1"/>
</dbReference>
<evidence type="ECO:0000313" key="5">
    <source>
        <dbReference type="Proteomes" id="UP000183028"/>
    </source>
</evidence>
<dbReference type="RefSeq" id="WP_074732570.1">
    <property type="nucleotide sequence ID" value="NZ_CACWHD010000027.1"/>
</dbReference>
<dbReference type="GO" id="GO:0009117">
    <property type="term" value="P:nucleotide metabolic process"/>
    <property type="evidence" value="ECO:0007669"/>
    <property type="project" value="UniProtKB-KW"/>
</dbReference>
<evidence type="ECO:0000256" key="1">
    <source>
        <dbReference type="ARBA" id="ARBA00001968"/>
    </source>
</evidence>
<dbReference type="GO" id="GO:0036218">
    <property type="term" value="F:dTTP diphosphatase activity"/>
    <property type="evidence" value="ECO:0007669"/>
    <property type="project" value="RHEA"/>
</dbReference>
<gene>
    <name evidence="4" type="ORF">SAMN04487834_10563</name>
</gene>
<evidence type="ECO:0000313" key="4">
    <source>
        <dbReference type="EMBL" id="SEJ09933.1"/>
    </source>
</evidence>
<dbReference type="EMBL" id="FNYK01000056">
    <property type="protein sequence ID" value="SEJ09933.1"/>
    <property type="molecule type" value="Genomic_DNA"/>
</dbReference>
<comment type="subcellular location">
    <subcellularLocation>
        <location evidence="3">Cytoplasm</location>
    </subcellularLocation>
</comment>
<accession>A0A1H6VZ91</accession>
<proteinExistence type="inferred from homology"/>